<dbReference type="PANTHER" id="PTHR35176:SF6">
    <property type="entry name" value="HEME OXYGENASE HI_0854-RELATED"/>
    <property type="match status" value="1"/>
</dbReference>
<comment type="caution">
    <text evidence="3">The sequence shown here is derived from an EMBL/GenBank/DDBJ whole genome shotgun (WGS) entry which is preliminary data.</text>
</comment>
<evidence type="ECO:0000256" key="1">
    <source>
        <dbReference type="ARBA" id="ARBA00023002"/>
    </source>
</evidence>
<sequence length="149" mass="16720">MMDSSLKEKIIDIIDKTDDMTIATQRPDGFPQATTVSYVNDGTTIYFGTTDDAQKARNIDRDNKVSATINRPYSTWEDIVGLSLGGHAHRVTDKDEFDRIGALMMKKFPQIQNYEGFSDTPLSIFRVDPVVFSVLDYTQGFGHTETAKV</sequence>
<dbReference type="InterPro" id="IPR011576">
    <property type="entry name" value="Pyridox_Oxase_N"/>
</dbReference>
<feature type="domain" description="Pyridoxamine 5'-phosphate oxidase N-terminal" evidence="2">
    <location>
        <begin position="6"/>
        <end position="129"/>
    </location>
</feature>
<protein>
    <submittedName>
        <fullName evidence="3">Pyridoxamine 5'-phosphate oxidase</fullName>
    </submittedName>
</protein>
<evidence type="ECO:0000259" key="2">
    <source>
        <dbReference type="Pfam" id="PF01243"/>
    </source>
</evidence>
<reference evidence="3 4" key="1">
    <citation type="submission" date="2019-05" db="EMBL/GenBank/DDBJ databases">
        <title>Sulfitobacter sabulilitoris sp. nov., isolated from a marine sand.</title>
        <authorList>
            <person name="Yoon J.-H."/>
        </authorList>
    </citation>
    <scope>NUCLEOTIDE SEQUENCE [LARGE SCALE GENOMIC DNA]</scope>
    <source>
        <strain evidence="3 4">HSMS-29</strain>
    </source>
</reference>
<dbReference type="InterPro" id="IPR052019">
    <property type="entry name" value="F420H2_bilvrd_red/Heme_oxyg"/>
</dbReference>
<dbReference type="SUPFAM" id="SSF50475">
    <property type="entry name" value="FMN-binding split barrel"/>
    <property type="match status" value="1"/>
</dbReference>
<keyword evidence="4" id="KW-1185">Reference proteome</keyword>
<evidence type="ECO:0000313" key="3">
    <source>
        <dbReference type="EMBL" id="TMM52686.1"/>
    </source>
</evidence>
<dbReference type="GO" id="GO:0005829">
    <property type="term" value="C:cytosol"/>
    <property type="evidence" value="ECO:0007669"/>
    <property type="project" value="TreeGrafter"/>
</dbReference>
<dbReference type="Gene3D" id="2.30.110.10">
    <property type="entry name" value="Electron Transport, Fmn-binding Protein, Chain A"/>
    <property type="match status" value="1"/>
</dbReference>
<dbReference type="InterPro" id="IPR012349">
    <property type="entry name" value="Split_barrel_FMN-bd"/>
</dbReference>
<dbReference type="GO" id="GO:0070967">
    <property type="term" value="F:coenzyme F420 binding"/>
    <property type="evidence" value="ECO:0007669"/>
    <property type="project" value="TreeGrafter"/>
</dbReference>
<keyword evidence="1" id="KW-0560">Oxidoreductase</keyword>
<accession>A0A5S3PKG7</accession>
<dbReference type="GO" id="GO:0016627">
    <property type="term" value="F:oxidoreductase activity, acting on the CH-CH group of donors"/>
    <property type="evidence" value="ECO:0007669"/>
    <property type="project" value="TreeGrafter"/>
</dbReference>
<organism evidence="3 4">
    <name type="scientific">Sulfitobacter sabulilitoris</name>
    <dbReference type="NCBI Taxonomy" id="2562655"/>
    <lineage>
        <taxon>Bacteria</taxon>
        <taxon>Pseudomonadati</taxon>
        <taxon>Pseudomonadota</taxon>
        <taxon>Alphaproteobacteria</taxon>
        <taxon>Rhodobacterales</taxon>
        <taxon>Roseobacteraceae</taxon>
        <taxon>Sulfitobacter</taxon>
    </lineage>
</organism>
<dbReference type="PANTHER" id="PTHR35176">
    <property type="entry name" value="HEME OXYGENASE HI_0854-RELATED"/>
    <property type="match status" value="1"/>
</dbReference>
<evidence type="ECO:0000313" key="4">
    <source>
        <dbReference type="Proteomes" id="UP000309550"/>
    </source>
</evidence>
<dbReference type="EMBL" id="VANS01000002">
    <property type="protein sequence ID" value="TMM52686.1"/>
    <property type="molecule type" value="Genomic_DNA"/>
</dbReference>
<dbReference type="Proteomes" id="UP000309550">
    <property type="component" value="Unassembled WGS sequence"/>
</dbReference>
<dbReference type="RefSeq" id="WP_138662228.1">
    <property type="nucleotide sequence ID" value="NZ_VANS01000002.1"/>
</dbReference>
<name>A0A5S3PKG7_9RHOB</name>
<dbReference type="AlphaFoldDB" id="A0A5S3PKG7"/>
<proteinExistence type="predicted"/>
<dbReference type="OrthoDB" id="3693562at2"/>
<dbReference type="Pfam" id="PF01243">
    <property type="entry name" value="PNPOx_N"/>
    <property type="match status" value="1"/>
</dbReference>
<gene>
    <name evidence="3" type="ORF">FDT80_10485</name>
</gene>